<dbReference type="AlphaFoldDB" id="A0A317DPX3"/>
<dbReference type="OrthoDB" id="5195054at2"/>
<evidence type="ECO:0000259" key="1">
    <source>
        <dbReference type="Pfam" id="PF09509"/>
    </source>
</evidence>
<evidence type="ECO:0000313" key="2">
    <source>
        <dbReference type="EMBL" id="PWR14863.1"/>
    </source>
</evidence>
<dbReference type="NCBIfam" id="TIGR02391">
    <property type="entry name" value="hypoth_ymh"/>
    <property type="match status" value="1"/>
</dbReference>
<comment type="caution">
    <text evidence="2">The sequence shown here is derived from an EMBL/GenBank/DDBJ whole genome shotgun (WGS) entry which is preliminary data.</text>
</comment>
<feature type="domain" description="Conserved hypothetical protein CHP02391" evidence="1">
    <location>
        <begin position="119"/>
        <end position="232"/>
    </location>
</feature>
<name>A0A317DPX3_9ACTN</name>
<dbReference type="RefSeq" id="WP_109802006.1">
    <property type="nucleotide sequence ID" value="NZ_QGKS01000211.1"/>
</dbReference>
<proteinExistence type="predicted"/>
<dbReference type="Proteomes" id="UP000246050">
    <property type="component" value="Unassembled WGS sequence"/>
</dbReference>
<organism evidence="2 3">
    <name type="scientific">Micromonospora sicca</name>
    <dbReference type="NCBI Taxonomy" id="2202420"/>
    <lineage>
        <taxon>Bacteria</taxon>
        <taxon>Bacillati</taxon>
        <taxon>Actinomycetota</taxon>
        <taxon>Actinomycetes</taxon>
        <taxon>Micromonosporales</taxon>
        <taxon>Micromonosporaceae</taxon>
        <taxon>Micromonospora</taxon>
    </lineage>
</organism>
<dbReference type="Pfam" id="PF09509">
    <property type="entry name" value="Hypoth_Ymh"/>
    <property type="match status" value="1"/>
</dbReference>
<sequence length="242" mass="26228">MQITYTPPASVEEALNLPVDRLALVLLKRFAASTGGLFLRNSMIQGAKQAYAANRVSDYAEALRALGEAFDWLRAHGLLAADPEQSSEQCYITRRGREVLDASDGPALVHAEQRLNVDLHPRIAATVRTQFLLGEYELAAFATLREVEIRVRELAGASDSDIGVKLMQQAFGSQGPLADPALDPGERDALGALFAGAIGVFKNPSSHRQVEYADPTVASEVVLFGDLLLRMLDRTAVRLGRA</sequence>
<protein>
    <submittedName>
        <fullName evidence="2">TIGR02391 family protein</fullName>
    </submittedName>
</protein>
<reference evidence="2 3" key="1">
    <citation type="submission" date="2018-05" db="EMBL/GenBank/DDBJ databases">
        <title>Micromonosporas from Atacama Desert.</title>
        <authorList>
            <person name="Carro L."/>
            <person name="Golinska P."/>
            <person name="Klenk H.-P."/>
            <person name="Goodfellow M."/>
        </authorList>
    </citation>
    <scope>NUCLEOTIDE SEQUENCE [LARGE SCALE GENOMIC DNA]</scope>
    <source>
        <strain evidence="2 3">4G51</strain>
    </source>
</reference>
<dbReference type="EMBL" id="QGKS01000211">
    <property type="protein sequence ID" value="PWR14863.1"/>
    <property type="molecule type" value="Genomic_DNA"/>
</dbReference>
<evidence type="ECO:0000313" key="3">
    <source>
        <dbReference type="Proteomes" id="UP000246050"/>
    </source>
</evidence>
<gene>
    <name evidence="2" type="ORF">DKT69_14015</name>
</gene>
<accession>A0A317DPX3</accession>
<dbReference type="InterPro" id="IPR012654">
    <property type="entry name" value="CHP02391"/>
</dbReference>